<proteinExistence type="predicted"/>
<accession>A0A146K2N9</accession>
<feature type="transmembrane region" description="Helical" evidence="2">
    <location>
        <begin position="416"/>
        <end position="439"/>
    </location>
</feature>
<feature type="transmembrane region" description="Helical" evidence="2">
    <location>
        <begin position="78"/>
        <end position="97"/>
    </location>
</feature>
<feature type="transmembrane region" description="Helical" evidence="2">
    <location>
        <begin position="212"/>
        <end position="237"/>
    </location>
</feature>
<feature type="compositionally biased region" description="Polar residues" evidence="1">
    <location>
        <begin position="529"/>
        <end position="562"/>
    </location>
</feature>
<feature type="transmembrane region" description="Helical" evidence="2">
    <location>
        <begin position="304"/>
        <end position="326"/>
    </location>
</feature>
<evidence type="ECO:0000256" key="2">
    <source>
        <dbReference type="SAM" id="Phobius"/>
    </source>
</evidence>
<reference evidence="3" key="1">
    <citation type="submission" date="2015-07" db="EMBL/GenBank/DDBJ databases">
        <title>Adaptation to a free-living lifestyle via gene acquisitions in the diplomonad Trepomonas sp. PC1.</title>
        <authorList>
            <person name="Xu F."/>
            <person name="Jerlstrom-Hultqvist J."/>
            <person name="Kolisko M."/>
            <person name="Simpson A.G.B."/>
            <person name="Roger A.J."/>
            <person name="Svard S.G."/>
            <person name="Andersson J.O."/>
        </authorList>
    </citation>
    <scope>NUCLEOTIDE SEQUENCE</scope>
    <source>
        <strain evidence="3">PC1</strain>
    </source>
</reference>
<feature type="transmembrane region" description="Helical" evidence="2">
    <location>
        <begin position="347"/>
        <end position="373"/>
    </location>
</feature>
<feature type="transmembrane region" description="Helical" evidence="2">
    <location>
        <begin position="157"/>
        <end position="178"/>
    </location>
</feature>
<feature type="transmembrane region" description="Helical" evidence="2">
    <location>
        <begin position="258"/>
        <end position="284"/>
    </location>
</feature>
<feature type="region of interest" description="Disordered" evidence="1">
    <location>
        <begin position="527"/>
        <end position="562"/>
    </location>
</feature>
<organism evidence="3">
    <name type="scientific">Trepomonas sp. PC1</name>
    <dbReference type="NCBI Taxonomy" id="1076344"/>
    <lineage>
        <taxon>Eukaryota</taxon>
        <taxon>Metamonada</taxon>
        <taxon>Diplomonadida</taxon>
        <taxon>Hexamitidae</taxon>
        <taxon>Hexamitinae</taxon>
        <taxon>Trepomonas</taxon>
    </lineage>
</organism>
<evidence type="ECO:0000256" key="1">
    <source>
        <dbReference type="SAM" id="MobiDB-lite"/>
    </source>
</evidence>
<feature type="region of interest" description="Disordered" evidence="1">
    <location>
        <begin position="1"/>
        <end position="21"/>
    </location>
</feature>
<keyword evidence="2" id="KW-1133">Transmembrane helix</keyword>
<feature type="transmembrane region" description="Helical" evidence="2">
    <location>
        <begin position="118"/>
        <end position="145"/>
    </location>
</feature>
<feature type="transmembrane region" description="Helical" evidence="2">
    <location>
        <begin position="185"/>
        <end position="206"/>
    </location>
</feature>
<feature type="compositionally biased region" description="Low complexity" evidence="1">
    <location>
        <begin position="9"/>
        <end position="21"/>
    </location>
</feature>
<evidence type="ECO:0000313" key="3">
    <source>
        <dbReference type="EMBL" id="JAP89956.1"/>
    </source>
</evidence>
<feature type="transmembrane region" description="Helical" evidence="2">
    <location>
        <begin position="445"/>
        <end position="464"/>
    </location>
</feature>
<name>A0A146K2N9_9EUKA</name>
<feature type="transmembrane region" description="Helical" evidence="2">
    <location>
        <begin position="385"/>
        <end position="404"/>
    </location>
</feature>
<feature type="non-terminal residue" evidence="3">
    <location>
        <position position="1"/>
    </location>
</feature>
<gene>
    <name evidence="3" type="ORF">TPC1_30549</name>
</gene>
<keyword evidence="2" id="KW-0472">Membrane</keyword>
<protein>
    <submittedName>
        <fullName evidence="3">Uncharacterized protein</fullName>
    </submittedName>
</protein>
<sequence>DYTHQNYMSERLSSSLRSDSSIGSLLPKEQRMIGANPLTILGQNVPLLSICKWFDIACKIYFIHLIRQYFSEEIGKDMLLIESLLYLWCSLFGGLIVKGSSFDLLQYFMQHQQEHQQLGMMMLFVSYFIIGIPLCVSAIACYKIVNEFTSSKQFEMYFLIEAASCLINQFLMSFTVNLELAETNYAVPLSSIANCLNIIALQLYFLQTNSSLELYLVAVIRLIATLISLLIFLPNYFGASRNLFKFNFSMLKQFKMKILMHVLAQPFIQYFDEIFQHFIVFWVYYQNAKIDHSKIQFELNNYLFFTQIIVGKLSNAVLESLAPVFITYCTINYKLQTKKVLQTFQQVVMVIIPVQILISVITYSVSPFIFTILNDSVDQFVINQYNQFKIGCIVGLLQTGYILTKCMFLSENDNKRLFILQLQSLLFSAGFLIISYTATTHNYNYYYIAYNVAVGLVGWVYFVIKLVKSYKLQKIINQQERDIIQAQKEDLDMKPNQSDSHPISEIDIQAEINQLVKMEKETLAKLEGGSSSIPEDKGSSQNQPNSQNLFGKPNQTTSKSDK</sequence>
<keyword evidence="2" id="KW-0812">Transmembrane</keyword>
<dbReference type="AlphaFoldDB" id="A0A146K2N9"/>
<dbReference type="EMBL" id="GDID01006650">
    <property type="protein sequence ID" value="JAP89956.1"/>
    <property type="molecule type" value="Transcribed_RNA"/>
</dbReference>